<dbReference type="PANTHER" id="PTHR45666">
    <property type="entry name" value="TYPE IV INOSITOL POLYPHOSPHATE 5-PHOSPHATASE 9"/>
    <property type="match status" value="1"/>
</dbReference>
<dbReference type="OrthoDB" id="62798at2759"/>
<keyword evidence="5" id="KW-1185">Reference proteome</keyword>
<dbReference type="GO" id="GO:0004445">
    <property type="term" value="F:inositol-polyphosphate 5-phosphatase activity"/>
    <property type="evidence" value="ECO:0007669"/>
    <property type="project" value="InterPro"/>
</dbReference>
<dbReference type="InterPro" id="IPR000300">
    <property type="entry name" value="IPPc"/>
</dbReference>
<feature type="domain" description="Inositol polyphosphate-related phosphatase" evidence="3">
    <location>
        <begin position="65"/>
        <end position="135"/>
    </location>
</feature>
<proteinExistence type="inferred from homology"/>
<evidence type="ECO:0000256" key="1">
    <source>
        <dbReference type="ARBA" id="ARBA00010768"/>
    </source>
</evidence>
<evidence type="ECO:0000313" key="4">
    <source>
        <dbReference type="EMBL" id="KAJ0979803.1"/>
    </source>
</evidence>
<dbReference type="InterPro" id="IPR036691">
    <property type="entry name" value="Endo/exonu/phosph_ase_sf"/>
</dbReference>
<comment type="similarity">
    <text evidence="1">Belongs to the inositol polyphosphate 5-phosphatase family.</text>
</comment>
<accession>A0A9D5HKJ2</accession>
<dbReference type="SUPFAM" id="SSF56219">
    <property type="entry name" value="DNase I-like"/>
    <property type="match status" value="1"/>
</dbReference>
<dbReference type="GO" id="GO:0046856">
    <property type="term" value="P:phosphatidylinositol dephosphorylation"/>
    <property type="evidence" value="ECO:0007669"/>
    <property type="project" value="InterPro"/>
</dbReference>
<dbReference type="PANTHER" id="PTHR45666:SF15">
    <property type="entry name" value="TYPE I INOSITOL POLYPHOSPHATE 5-PHOSPHATASE 8"/>
    <property type="match status" value="1"/>
</dbReference>
<dbReference type="GO" id="GO:0034485">
    <property type="term" value="F:phosphatidylinositol-3,4,5-trisphosphate 5-phosphatase activity"/>
    <property type="evidence" value="ECO:0007669"/>
    <property type="project" value="TreeGrafter"/>
</dbReference>
<name>A0A9D5HKJ2_9LILI</name>
<reference evidence="4" key="1">
    <citation type="submission" date="2021-03" db="EMBL/GenBank/DDBJ databases">
        <authorList>
            <person name="Li Z."/>
            <person name="Yang C."/>
        </authorList>
    </citation>
    <scope>NUCLEOTIDE SEQUENCE</scope>
    <source>
        <strain evidence="4">Dzin_1.0</strain>
        <tissue evidence="4">Leaf</tissue>
    </source>
</reference>
<dbReference type="Pfam" id="PF22669">
    <property type="entry name" value="Exo_endo_phos2"/>
    <property type="match status" value="1"/>
</dbReference>
<sequence>MSANLNPSELPDSQAGGGNALATSKQMVYVFLSVWVRLGLLPHVLELRVSPVWTGIMGYTWEISKVIWLGDLNYHLTTSRNDAQEQLVQRNDWQALFEKDQLRIEQKAGRVFTGWKEGRIYFPPTYKYLANSDNYVVNVAKSREIKCNPA</sequence>
<dbReference type="InterPro" id="IPR045849">
    <property type="entry name" value="IP5P_plant"/>
</dbReference>
<protein>
    <recommendedName>
        <fullName evidence="3">Inositol polyphosphate-related phosphatase domain-containing protein</fullName>
    </recommendedName>
</protein>
<evidence type="ECO:0000256" key="2">
    <source>
        <dbReference type="ARBA" id="ARBA00022801"/>
    </source>
</evidence>
<dbReference type="Gene3D" id="3.60.10.10">
    <property type="entry name" value="Endonuclease/exonuclease/phosphatase"/>
    <property type="match status" value="1"/>
</dbReference>
<dbReference type="Proteomes" id="UP001085076">
    <property type="component" value="Miscellaneous, Linkage group lg03"/>
</dbReference>
<reference evidence="4" key="2">
    <citation type="journal article" date="2022" name="Hortic Res">
        <title>The genome of Dioscorea zingiberensis sheds light on the biosynthesis, origin and evolution of the medicinally important diosgenin saponins.</title>
        <authorList>
            <person name="Li Y."/>
            <person name="Tan C."/>
            <person name="Li Z."/>
            <person name="Guo J."/>
            <person name="Li S."/>
            <person name="Chen X."/>
            <person name="Wang C."/>
            <person name="Dai X."/>
            <person name="Yang H."/>
            <person name="Song W."/>
            <person name="Hou L."/>
            <person name="Xu J."/>
            <person name="Tong Z."/>
            <person name="Xu A."/>
            <person name="Yuan X."/>
            <person name="Wang W."/>
            <person name="Yang Q."/>
            <person name="Chen L."/>
            <person name="Sun Z."/>
            <person name="Wang K."/>
            <person name="Pan B."/>
            <person name="Chen J."/>
            <person name="Bao Y."/>
            <person name="Liu F."/>
            <person name="Qi X."/>
            <person name="Gang D.R."/>
            <person name="Wen J."/>
            <person name="Li J."/>
        </authorList>
    </citation>
    <scope>NUCLEOTIDE SEQUENCE</scope>
    <source>
        <strain evidence="4">Dzin_1.0</strain>
    </source>
</reference>
<comment type="caution">
    <text evidence="4">The sequence shown here is derived from an EMBL/GenBank/DDBJ whole genome shotgun (WGS) entry which is preliminary data.</text>
</comment>
<dbReference type="EMBL" id="JAGGNH010000003">
    <property type="protein sequence ID" value="KAJ0979803.1"/>
    <property type="molecule type" value="Genomic_DNA"/>
</dbReference>
<gene>
    <name evidence="4" type="ORF">J5N97_015277</name>
</gene>
<evidence type="ECO:0000313" key="5">
    <source>
        <dbReference type="Proteomes" id="UP001085076"/>
    </source>
</evidence>
<organism evidence="4 5">
    <name type="scientific">Dioscorea zingiberensis</name>
    <dbReference type="NCBI Taxonomy" id="325984"/>
    <lineage>
        <taxon>Eukaryota</taxon>
        <taxon>Viridiplantae</taxon>
        <taxon>Streptophyta</taxon>
        <taxon>Embryophyta</taxon>
        <taxon>Tracheophyta</taxon>
        <taxon>Spermatophyta</taxon>
        <taxon>Magnoliopsida</taxon>
        <taxon>Liliopsida</taxon>
        <taxon>Dioscoreales</taxon>
        <taxon>Dioscoreaceae</taxon>
        <taxon>Dioscorea</taxon>
    </lineage>
</organism>
<keyword evidence="2" id="KW-0378">Hydrolase</keyword>
<dbReference type="GO" id="GO:0004439">
    <property type="term" value="F:phosphatidylinositol-4,5-bisphosphate 5-phosphatase activity"/>
    <property type="evidence" value="ECO:0007669"/>
    <property type="project" value="TreeGrafter"/>
</dbReference>
<evidence type="ECO:0000259" key="3">
    <source>
        <dbReference type="Pfam" id="PF22669"/>
    </source>
</evidence>
<dbReference type="AlphaFoldDB" id="A0A9D5HKJ2"/>